<gene>
    <name evidence="2" type="primary">NCL1_56037</name>
    <name evidence="2" type="ORF">TNCV_3097321</name>
</gene>
<evidence type="ECO:0000259" key="1">
    <source>
        <dbReference type="Pfam" id="PF01498"/>
    </source>
</evidence>
<accession>A0A8X6SIQ7</accession>
<evidence type="ECO:0000313" key="3">
    <source>
        <dbReference type="Proteomes" id="UP000887159"/>
    </source>
</evidence>
<reference evidence="2" key="1">
    <citation type="submission" date="2020-08" db="EMBL/GenBank/DDBJ databases">
        <title>Multicomponent nature underlies the extraordinary mechanical properties of spider dragline silk.</title>
        <authorList>
            <person name="Kono N."/>
            <person name="Nakamura H."/>
            <person name="Mori M."/>
            <person name="Yoshida Y."/>
            <person name="Ohtoshi R."/>
            <person name="Malay A.D."/>
            <person name="Moran D.A.P."/>
            <person name="Tomita M."/>
            <person name="Numata K."/>
            <person name="Arakawa K."/>
        </authorList>
    </citation>
    <scope>NUCLEOTIDE SEQUENCE</scope>
</reference>
<sequence length="144" mass="16616">MEAVWSSRRVAHQLGGSDCVVRRCWDQWIRDMSFTQRPGSGCPRQTSCREDHRIVRNARVEPTALSAAIQAQVEPLQGPPVSSRTMRRRLAERHLGSRRPLRVLPLTPTHRRLRLEWCRARGDWTAAGWNQSSLATRIRIQSQQ</sequence>
<dbReference type="GO" id="GO:0003677">
    <property type="term" value="F:DNA binding"/>
    <property type="evidence" value="ECO:0007669"/>
    <property type="project" value="InterPro"/>
</dbReference>
<dbReference type="InterPro" id="IPR002492">
    <property type="entry name" value="Transposase_Tc1-like"/>
</dbReference>
<dbReference type="GO" id="GO:0015074">
    <property type="term" value="P:DNA integration"/>
    <property type="evidence" value="ECO:0007669"/>
    <property type="project" value="InterPro"/>
</dbReference>
<organism evidence="2 3">
    <name type="scientific">Trichonephila clavipes</name>
    <name type="common">Golden silk orbweaver</name>
    <name type="synonym">Nephila clavipes</name>
    <dbReference type="NCBI Taxonomy" id="2585209"/>
    <lineage>
        <taxon>Eukaryota</taxon>
        <taxon>Metazoa</taxon>
        <taxon>Ecdysozoa</taxon>
        <taxon>Arthropoda</taxon>
        <taxon>Chelicerata</taxon>
        <taxon>Arachnida</taxon>
        <taxon>Araneae</taxon>
        <taxon>Araneomorphae</taxon>
        <taxon>Entelegynae</taxon>
        <taxon>Araneoidea</taxon>
        <taxon>Nephilidae</taxon>
        <taxon>Trichonephila</taxon>
    </lineage>
</organism>
<name>A0A8X6SIQ7_TRICX</name>
<keyword evidence="3" id="KW-1185">Reference proteome</keyword>
<evidence type="ECO:0000313" key="2">
    <source>
        <dbReference type="EMBL" id="GFY12178.1"/>
    </source>
</evidence>
<proteinExistence type="predicted"/>
<dbReference type="AlphaFoldDB" id="A0A8X6SIQ7"/>
<dbReference type="Proteomes" id="UP000887159">
    <property type="component" value="Unassembled WGS sequence"/>
</dbReference>
<protein>
    <submittedName>
        <fullName evidence="2">Transposable element Tcb2 transposase</fullName>
    </submittedName>
</protein>
<dbReference type="Pfam" id="PF01498">
    <property type="entry name" value="HTH_Tnp_Tc3_2"/>
    <property type="match status" value="1"/>
</dbReference>
<comment type="caution">
    <text evidence="2">The sequence shown here is derived from an EMBL/GenBank/DDBJ whole genome shotgun (WGS) entry which is preliminary data.</text>
</comment>
<dbReference type="GO" id="GO:0006313">
    <property type="term" value="P:DNA transposition"/>
    <property type="evidence" value="ECO:0007669"/>
    <property type="project" value="InterPro"/>
</dbReference>
<dbReference type="EMBL" id="BMAU01021310">
    <property type="protein sequence ID" value="GFY12178.1"/>
    <property type="molecule type" value="Genomic_DNA"/>
</dbReference>
<feature type="domain" description="Transposase Tc1-like" evidence="1">
    <location>
        <begin position="52"/>
        <end position="120"/>
    </location>
</feature>